<dbReference type="EMBL" id="METP01000040">
    <property type="protein sequence ID" value="OGC05475.1"/>
    <property type="molecule type" value="Genomic_DNA"/>
</dbReference>
<protein>
    <submittedName>
        <fullName evidence="1">Uncharacterized protein</fullName>
    </submittedName>
</protein>
<reference evidence="1 2" key="1">
    <citation type="journal article" date="2016" name="Nat. Commun.">
        <title>Thousands of microbial genomes shed light on interconnected biogeochemical processes in an aquifer system.</title>
        <authorList>
            <person name="Anantharaman K."/>
            <person name="Brown C.T."/>
            <person name="Hug L.A."/>
            <person name="Sharon I."/>
            <person name="Castelle C.J."/>
            <person name="Probst A.J."/>
            <person name="Thomas B.C."/>
            <person name="Singh A."/>
            <person name="Wilkins M.J."/>
            <person name="Karaoz U."/>
            <person name="Brodie E.L."/>
            <person name="Williams K.H."/>
            <person name="Hubbard S.S."/>
            <person name="Banfield J.F."/>
        </authorList>
    </citation>
    <scope>NUCLEOTIDE SEQUENCE [LARGE SCALE GENOMIC DNA]</scope>
</reference>
<evidence type="ECO:0000313" key="1">
    <source>
        <dbReference type="EMBL" id="OGC05475.1"/>
    </source>
</evidence>
<evidence type="ECO:0000313" key="2">
    <source>
        <dbReference type="Proteomes" id="UP000176938"/>
    </source>
</evidence>
<proteinExistence type="predicted"/>
<gene>
    <name evidence="1" type="ORF">A3H38_05790</name>
</gene>
<name>A0A1F4RBD4_UNCSA</name>
<dbReference type="Proteomes" id="UP000176938">
    <property type="component" value="Unassembled WGS sequence"/>
</dbReference>
<sequence>MPWKLNVLTVSIIVIFVCASARAETAKNLFYERSIYTDEYGLSYYPDYPPAIGETITLRLRTFKPAQKITIYSDRDLKIPMEYRQGHWWGKFEIPGDYKDGGHFFVVWIRYPGHVLSKSVVWYQAFKEKISAEEESIVSLYEDIIFTEAKESAVDAEEETISLLISTEGEVMSPEASPLVIKGSQSISFKTRTLEGSKEGYTAGTTQSREETLRVNISGSTAGTDIDATLYKTNAIGVSQVGENEEKISILLKRASTEAYLGDFTADLTEAEFAKLNKVLSGARVRGDYGQWGFSALYSSPKGYSKFSRMYGDGTQGPYKLGYSPVVIDSERIYLDGILQSRGEDYTIDYQAGTISFIKKIINTKSVLNIYYDYRQTVYQHATYGLRGFIKPRSGIKLGATYLDDSDSFVGAQTIRSSMSQEAFDPQSHSVVGVDGSFILDNIAVDGEIAYSANNLNILSAASTKESGRAAKFNVNSTLGPLGIDMHVKKIGSSYRPIAEPEPKQAVWEYSGTLSFRPGSLFGGKGNYGYEKYTQRGIVYENIYKTAGFQLIPEQLPSLEYNFSEIDESNDPVTGSSIKRVITKNSTEMIHQIGFLSGSLKGTLEKWLSGSLTKEATNYRKVNVGVATVGLDKVTFSSNVELENRQEPGGLQPYRRTYNLNLSATPSKQYFVSSSLNKIVDSLQGNTDVLDLSYRAQPNETLKTDGKYTITSVLEEFSATSEAVSKQAGSFSLDYRPIKAIRLRYLYKPNFTRIVRTQGLSYNNEQQQAEINIIPVQYALLGLIYKLGNSYSIYKSDSPNYAVKENSLDTNSILYTIKMAPFQILSTEFNYLVEKGDSRTLSSTQEPHTYTQGRDVGNKFEAVIKSSLSEKFSIDSRYTYQKIDQGTMEALANLTDTKTHTAALKGIWNPQEIWTFSLSGAYSRTTDYLLSQITYTFSPGAGIIYHLGDKLRVDFEYTYSKSYSGATTEKSAYSLRTKYALSDFVDLTLRADREISSSPNYRLTDITGNVEISL</sequence>
<accession>A0A1F4RBD4</accession>
<comment type="caution">
    <text evidence="1">The sequence shown here is derived from an EMBL/GenBank/DDBJ whole genome shotgun (WGS) entry which is preliminary data.</text>
</comment>
<dbReference type="AlphaFoldDB" id="A0A1F4RBD4"/>
<organism evidence="1 2">
    <name type="scientific">candidate division WOR-1 bacterium RIFCSPLOWO2_02_FULL_46_20</name>
    <dbReference type="NCBI Taxonomy" id="1802567"/>
    <lineage>
        <taxon>Bacteria</taxon>
        <taxon>Bacillati</taxon>
        <taxon>Saganbacteria</taxon>
    </lineage>
</organism>